<gene>
    <name evidence="2" type="ORF">VIBNISOn1_730020</name>
</gene>
<protein>
    <submittedName>
        <fullName evidence="2">MSHA pilin protein MshC</fullName>
    </submittedName>
</protein>
<feature type="transmembrane region" description="Helical" evidence="1">
    <location>
        <begin position="12"/>
        <end position="31"/>
    </location>
</feature>
<dbReference type="SUPFAM" id="SSF54523">
    <property type="entry name" value="Pili subunits"/>
    <property type="match status" value="1"/>
</dbReference>
<evidence type="ECO:0000313" key="2">
    <source>
        <dbReference type="EMBL" id="CCO48960.1"/>
    </source>
</evidence>
<organism evidence="2 3">
    <name type="scientific">Vibrio nigripulchritudo SOn1</name>
    <dbReference type="NCBI Taxonomy" id="1238450"/>
    <lineage>
        <taxon>Bacteria</taxon>
        <taxon>Pseudomonadati</taxon>
        <taxon>Pseudomonadota</taxon>
        <taxon>Gammaproteobacteria</taxon>
        <taxon>Vibrionales</taxon>
        <taxon>Vibrionaceae</taxon>
        <taxon>Vibrio</taxon>
    </lineage>
</organism>
<keyword evidence="1" id="KW-0812">Transmembrane</keyword>
<name>A0AAV2VWF5_9VIBR</name>
<comment type="caution">
    <text evidence="2">The sequence shown here is derived from an EMBL/GenBank/DDBJ whole genome shotgun (WGS) entry which is preliminary data.</text>
</comment>
<dbReference type="Gene3D" id="3.30.700.10">
    <property type="entry name" value="Glycoprotein, Type 4 Pilin"/>
    <property type="match status" value="1"/>
</dbReference>
<dbReference type="EMBL" id="CAOF01000168">
    <property type="protein sequence ID" value="CCO48960.1"/>
    <property type="molecule type" value="Genomic_DNA"/>
</dbReference>
<evidence type="ECO:0000256" key="1">
    <source>
        <dbReference type="SAM" id="Phobius"/>
    </source>
</evidence>
<evidence type="ECO:0000313" key="3">
    <source>
        <dbReference type="Proteomes" id="UP000018211"/>
    </source>
</evidence>
<dbReference type="Pfam" id="PF07963">
    <property type="entry name" value="N_methyl"/>
    <property type="match status" value="1"/>
</dbReference>
<sequence>MQKIRCHQSGFTLTELIVVILVLGIISTYAASKYSGPSGFSAYAAQEQAISVIRQIQLGRMQSNLSSLDYSGNQSKYRLEISGNCLGSGEGCSSEIRSNYVMVEDQTFSFTPASLVVEFDLLGLPTCVSGCTTPTAGGNITIGMSNGVESTQVCINSEGFVYGC</sequence>
<accession>A0AAV2VWF5</accession>
<dbReference type="InterPro" id="IPR045584">
    <property type="entry name" value="Pilin-like"/>
</dbReference>
<reference evidence="2 3" key="1">
    <citation type="journal article" date="2013" name="ISME J.">
        <title>Comparative genomics of pathogenic lineages of Vibrio nigripulchritudo identifies virulence-associated traits.</title>
        <authorList>
            <person name="Goudenege D."/>
            <person name="Labreuche Y."/>
            <person name="Krin E."/>
            <person name="Ansquer D."/>
            <person name="Mangenot S."/>
            <person name="Calteau A."/>
            <person name="Medigue C."/>
            <person name="Mazel D."/>
            <person name="Polz M.F."/>
            <person name="Le Roux F."/>
        </authorList>
    </citation>
    <scope>NUCLEOTIDE SEQUENCE [LARGE SCALE GENOMIC DNA]</scope>
    <source>
        <strain evidence="2 3">SOn1</strain>
    </source>
</reference>
<dbReference type="InterPro" id="IPR012902">
    <property type="entry name" value="N_methyl_site"/>
</dbReference>
<dbReference type="AlphaFoldDB" id="A0AAV2VWF5"/>
<keyword evidence="1" id="KW-1133">Transmembrane helix</keyword>
<proteinExistence type="predicted"/>
<dbReference type="RefSeq" id="WP_022613264.1">
    <property type="nucleotide sequence ID" value="NZ_LK391965.1"/>
</dbReference>
<keyword evidence="1" id="KW-0472">Membrane</keyword>
<dbReference type="NCBIfam" id="TIGR02532">
    <property type="entry name" value="IV_pilin_GFxxxE"/>
    <property type="match status" value="1"/>
</dbReference>
<dbReference type="Proteomes" id="UP000018211">
    <property type="component" value="Unassembled WGS sequence"/>
</dbReference>